<dbReference type="EMBL" id="JBAMMX010000001">
    <property type="protein sequence ID" value="KAK6947554.1"/>
    <property type="molecule type" value="Genomic_DNA"/>
</dbReference>
<accession>A0AAN8WD23</accession>
<evidence type="ECO:0000313" key="2">
    <source>
        <dbReference type="Proteomes" id="UP001370490"/>
    </source>
</evidence>
<organism evidence="1 2">
    <name type="scientific">Dillenia turbinata</name>
    <dbReference type="NCBI Taxonomy" id="194707"/>
    <lineage>
        <taxon>Eukaryota</taxon>
        <taxon>Viridiplantae</taxon>
        <taxon>Streptophyta</taxon>
        <taxon>Embryophyta</taxon>
        <taxon>Tracheophyta</taxon>
        <taxon>Spermatophyta</taxon>
        <taxon>Magnoliopsida</taxon>
        <taxon>eudicotyledons</taxon>
        <taxon>Gunneridae</taxon>
        <taxon>Pentapetalae</taxon>
        <taxon>Dilleniales</taxon>
        <taxon>Dilleniaceae</taxon>
        <taxon>Dillenia</taxon>
    </lineage>
</organism>
<gene>
    <name evidence="1" type="ORF">RJ641_001027</name>
</gene>
<dbReference type="AlphaFoldDB" id="A0AAN8WD23"/>
<sequence>MQWSSLVAQRSHNLELVDAVEEDSLALSGHSLTRSRHLAKVPSRIMTLVWCLMHNKINDLLQLKKYEVTKEALSTHCMKNVEQSLSGFRDISFIPNSSGTLLAIVPIRGEALHQILVAQSFSIQQSDFELRISSLTSRSKQHHNPLAFLVMLLDMTYNSFYMFKLVAF</sequence>
<comment type="caution">
    <text evidence="1">The sequence shown here is derived from an EMBL/GenBank/DDBJ whole genome shotgun (WGS) entry which is preliminary data.</text>
</comment>
<dbReference type="Proteomes" id="UP001370490">
    <property type="component" value="Unassembled WGS sequence"/>
</dbReference>
<protein>
    <submittedName>
        <fullName evidence="1">Uncharacterized protein</fullName>
    </submittedName>
</protein>
<keyword evidence="2" id="KW-1185">Reference proteome</keyword>
<evidence type="ECO:0000313" key="1">
    <source>
        <dbReference type="EMBL" id="KAK6947554.1"/>
    </source>
</evidence>
<reference evidence="1 2" key="1">
    <citation type="submission" date="2023-12" db="EMBL/GenBank/DDBJ databases">
        <title>A high-quality genome assembly for Dillenia turbinata (Dilleniales).</title>
        <authorList>
            <person name="Chanderbali A."/>
        </authorList>
    </citation>
    <scope>NUCLEOTIDE SEQUENCE [LARGE SCALE GENOMIC DNA]</scope>
    <source>
        <strain evidence="1">LSX21</strain>
        <tissue evidence="1">Leaf</tissue>
    </source>
</reference>
<proteinExistence type="predicted"/>
<name>A0AAN8WD23_9MAGN</name>